<dbReference type="SUPFAM" id="SSF57756">
    <property type="entry name" value="Retrovirus zinc finger-like domains"/>
    <property type="match status" value="1"/>
</dbReference>
<dbReference type="InterPro" id="IPR001878">
    <property type="entry name" value="Znf_CCHC"/>
</dbReference>
<sequence>MFSDNKSFFMSNLSQSSHLSLGLPLLRLPSTIRASTLLTSARCGLRLTHPNHFNIPSLILEIIDSTSSTILKTPFGIMSSLVLPQVHLSILNSSNSTLFAWAFVTDQHSDSYRIADNGKPMDGLVDDAQKKTEAPPKKIPNKTIICSGRKKDSLKRNVSFSHEMKVVNIVGNKMHKAFPLPVMSSHCQKKFPLLVKKVSPAKEKRCHCWEDFTANEDRAKNSSGNEEGNTASIPTASTQVSPAGPNVTTASISFDTACAYISSQSNGADIYWKKIGKKIFIQGTDVAGFDKSKVECFNCQKMGYIARECRAPRSQDRGRKDNYRQGSKVEEHDLKALMAIDGVG</sequence>
<dbReference type="GO" id="GO:0008270">
    <property type="term" value="F:zinc ion binding"/>
    <property type="evidence" value="ECO:0007669"/>
    <property type="project" value="UniProtKB-KW"/>
</dbReference>
<accession>A0A6L2LFE0</accession>
<evidence type="ECO:0000313" key="4">
    <source>
        <dbReference type="EMBL" id="GEU59657.1"/>
    </source>
</evidence>
<dbReference type="AlphaFoldDB" id="A0A6L2LFE0"/>
<feature type="domain" description="CCHC-type" evidence="3">
    <location>
        <begin position="296"/>
        <end position="310"/>
    </location>
</feature>
<dbReference type="Gene3D" id="4.10.60.10">
    <property type="entry name" value="Zinc finger, CCHC-type"/>
    <property type="match status" value="1"/>
</dbReference>
<feature type="compositionally biased region" description="Polar residues" evidence="2">
    <location>
        <begin position="221"/>
        <end position="244"/>
    </location>
</feature>
<keyword evidence="1" id="KW-0862">Zinc</keyword>
<name>A0A6L2LFE0_TANCI</name>
<protein>
    <recommendedName>
        <fullName evidence="3">CCHC-type domain-containing protein</fullName>
    </recommendedName>
</protein>
<evidence type="ECO:0000256" key="1">
    <source>
        <dbReference type="PROSITE-ProRule" id="PRU00047"/>
    </source>
</evidence>
<dbReference type="EMBL" id="BKCJ010004209">
    <property type="protein sequence ID" value="GEU59657.1"/>
    <property type="molecule type" value="Genomic_DNA"/>
</dbReference>
<evidence type="ECO:0000259" key="3">
    <source>
        <dbReference type="PROSITE" id="PS50158"/>
    </source>
</evidence>
<dbReference type="PROSITE" id="PS50158">
    <property type="entry name" value="ZF_CCHC"/>
    <property type="match status" value="1"/>
</dbReference>
<gene>
    <name evidence="4" type="ORF">Tci_031635</name>
</gene>
<evidence type="ECO:0000256" key="2">
    <source>
        <dbReference type="SAM" id="MobiDB-lite"/>
    </source>
</evidence>
<proteinExistence type="predicted"/>
<keyword evidence="1" id="KW-0863">Zinc-finger</keyword>
<keyword evidence="1" id="KW-0479">Metal-binding</keyword>
<dbReference type="GO" id="GO:0003676">
    <property type="term" value="F:nucleic acid binding"/>
    <property type="evidence" value="ECO:0007669"/>
    <property type="project" value="InterPro"/>
</dbReference>
<feature type="region of interest" description="Disordered" evidence="2">
    <location>
        <begin position="218"/>
        <end position="244"/>
    </location>
</feature>
<dbReference type="InterPro" id="IPR036875">
    <property type="entry name" value="Znf_CCHC_sf"/>
</dbReference>
<reference evidence="4" key="1">
    <citation type="journal article" date="2019" name="Sci. Rep.">
        <title>Draft genome of Tanacetum cinerariifolium, the natural source of mosquito coil.</title>
        <authorList>
            <person name="Yamashiro T."/>
            <person name="Shiraishi A."/>
            <person name="Satake H."/>
            <person name="Nakayama K."/>
        </authorList>
    </citation>
    <scope>NUCLEOTIDE SEQUENCE</scope>
</reference>
<organism evidence="4">
    <name type="scientific">Tanacetum cinerariifolium</name>
    <name type="common">Dalmatian daisy</name>
    <name type="synonym">Chrysanthemum cinerariifolium</name>
    <dbReference type="NCBI Taxonomy" id="118510"/>
    <lineage>
        <taxon>Eukaryota</taxon>
        <taxon>Viridiplantae</taxon>
        <taxon>Streptophyta</taxon>
        <taxon>Embryophyta</taxon>
        <taxon>Tracheophyta</taxon>
        <taxon>Spermatophyta</taxon>
        <taxon>Magnoliopsida</taxon>
        <taxon>eudicotyledons</taxon>
        <taxon>Gunneridae</taxon>
        <taxon>Pentapetalae</taxon>
        <taxon>asterids</taxon>
        <taxon>campanulids</taxon>
        <taxon>Asterales</taxon>
        <taxon>Asteraceae</taxon>
        <taxon>Asteroideae</taxon>
        <taxon>Anthemideae</taxon>
        <taxon>Anthemidinae</taxon>
        <taxon>Tanacetum</taxon>
    </lineage>
</organism>
<comment type="caution">
    <text evidence="4">The sequence shown here is derived from an EMBL/GenBank/DDBJ whole genome shotgun (WGS) entry which is preliminary data.</text>
</comment>